<evidence type="ECO:0000313" key="1">
    <source>
        <dbReference type="EMBL" id="MFD2169433.1"/>
    </source>
</evidence>
<gene>
    <name evidence="1" type="ORF">ACFSOY_05445</name>
</gene>
<evidence type="ECO:0000313" key="2">
    <source>
        <dbReference type="Proteomes" id="UP001597343"/>
    </source>
</evidence>
<protein>
    <submittedName>
        <fullName evidence="1">Uncharacterized protein</fullName>
    </submittedName>
</protein>
<dbReference type="Proteomes" id="UP001597343">
    <property type="component" value="Unassembled WGS sequence"/>
</dbReference>
<name>A0ABW4ZTT6_9BACL</name>
<organism evidence="1 2">
    <name type="scientific">Tumebacillus lipolyticus</name>
    <dbReference type="NCBI Taxonomy" id="1280370"/>
    <lineage>
        <taxon>Bacteria</taxon>
        <taxon>Bacillati</taxon>
        <taxon>Bacillota</taxon>
        <taxon>Bacilli</taxon>
        <taxon>Bacillales</taxon>
        <taxon>Alicyclobacillaceae</taxon>
        <taxon>Tumebacillus</taxon>
    </lineage>
</organism>
<dbReference type="EMBL" id="JBHUIO010000005">
    <property type="protein sequence ID" value="MFD2169433.1"/>
    <property type="molecule type" value="Genomic_DNA"/>
</dbReference>
<comment type="caution">
    <text evidence="1">The sequence shown here is derived from an EMBL/GenBank/DDBJ whole genome shotgun (WGS) entry which is preliminary data.</text>
</comment>
<dbReference type="RefSeq" id="WP_386044581.1">
    <property type="nucleotide sequence ID" value="NZ_JBHUIO010000005.1"/>
</dbReference>
<reference evidence="2" key="1">
    <citation type="journal article" date="2019" name="Int. J. Syst. Evol. Microbiol.">
        <title>The Global Catalogue of Microorganisms (GCM) 10K type strain sequencing project: providing services to taxonomists for standard genome sequencing and annotation.</title>
        <authorList>
            <consortium name="The Broad Institute Genomics Platform"/>
            <consortium name="The Broad Institute Genome Sequencing Center for Infectious Disease"/>
            <person name="Wu L."/>
            <person name="Ma J."/>
        </authorList>
    </citation>
    <scope>NUCLEOTIDE SEQUENCE [LARGE SCALE GENOMIC DNA]</scope>
    <source>
        <strain evidence="2">CGMCC 1.13574</strain>
    </source>
</reference>
<accession>A0ABW4ZTT6</accession>
<proteinExistence type="predicted"/>
<sequence length="130" mass="14806">MTCLFRWKSASMRLDVHLDEEYDWEEEGGATMEERLLRVDGIALSDPVAYQSVEDVAEAYLVKLELNAPLQVGDEELTEIFLHLGETTRDVSCGDRLAVTGYLVQRRVITRSGKLRQSGVYQLLVQDVER</sequence>
<keyword evidence="2" id="KW-1185">Reference proteome</keyword>